<accession>A0A931N7C2</accession>
<dbReference type="Pfam" id="PF12697">
    <property type="entry name" value="Abhydrolase_6"/>
    <property type="match status" value="1"/>
</dbReference>
<organism evidence="2 3">
    <name type="scientific">Nocardia bovistercoris</name>
    <dbReference type="NCBI Taxonomy" id="2785916"/>
    <lineage>
        <taxon>Bacteria</taxon>
        <taxon>Bacillati</taxon>
        <taxon>Actinomycetota</taxon>
        <taxon>Actinomycetes</taxon>
        <taxon>Mycobacteriales</taxon>
        <taxon>Nocardiaceae</taxon>
        <taxon>Nocardia</taxon>
    </lineage>
</organism>
<sequence>MPVSARLATVPEPRATLVALHGGWTSSAYFDCPGHPELSLLRHGAAAGFTVLAIDRPGFGSSAPHIDRLRDPVRRAEVTLAAIEAHLDALPRGVGTFLAAHSAGCYLAIQMAAGAHGADLLGLELGGFGFDPTPEATERFGATGIAELLWQPAGHYPPDIVGGSALGAVDPRYDADLGARWRDITFPELAAEIRVPIRLTLGKQEAIWAHEVDDLERLASRFTAATRTVVNIQPHSGHNLSVGKSAAAYHFALLSFVEECALAREMGEIDCYETQVDGGPGRPRG</sequence>
<dbReference type="InterPro" id="IPR000073">
    <property type="entry name" value="AB_hydrolase_1"/>
</dbReference>
<reference evidence="2" key="1">
    <citation type="submission" date="2020-11" db="EMBL/GenBank/DDBJ databases">
        <title>Nocardia NEAU-351.nov., a novel actinomycete isolated from the cow dung.</title>
        <authorList>
            <person name="Zhang X."/>
        </authorList>
    </citation>
    <scope>NUCLEOTIDE SEQUENCE</scope>
    <source>
        <strain evidence="2">NEAU-351</strain>
    </source>
</reference>
<dbReference type="EMBL" id="JADMLG010000024">
    <property type="protein sequence ID" value="MBH0781446.1"/>
    <property type="molecule type" value="Genomic_DNA"/>
</dbReference>
<evidence type="ECO:0000259" key="1">
    <source>
        <dbReference type="Pfam" id="PF12697"/>
    </source>
</evidence>
<evidence type="ECO:0000313" key="2">
    <source>
        <dbReference type="EMBL" id="MBH0781446.1"/>
    </source>
</evidence>
<dbReference type="GO" id="GO:0016787">
    <property type="term" value="F:hydrolase activity"/>
    <property type="evidence" value="ECO:0007669"/>
    <property type="project" value="UniProtKB-KW"/>
</dbReference>
<name>A0A931N7C2_9NOCA</name>
<dbReference type="Proteomes" id="UP000655751">
    <property type="component" value="Unassembled WGS sequence"/>
</dbReference>
<dbReference type="SUPFAM" id="SSF53474">
    <property type="entry name" value="alpha/beta-Hydrolases"/>
    <property type="match status" value="1"/>
</dbReference>
<dbReference type="AlphaFoldDB" id="A0A931N7C2"/>
<protein>
    <submittedName>
        <fullName evidence="2">Alpha/beta hydrolase</fullName>
    </submittedName>
</protein>
<keyword evidence="2" id="KW-0378">Hydrolase</keyword>
<proteinExistence type="predicted"/>
<gene>
    <name evidence="2" type="ORF">IT779_34765</name>
</gene>
<comment type="caution">
    <text evidence="2">The sequence shown here is derived from an EMBL/GenBank/DDBJ whole genome shotgun (WGS) entry which is preliminary data.</text>
</comment>
<dbReference type="InterPro" id="IPR029058">
    <property type="entry name" value="AB_hydrolase_fold"/>
</dbReference>
<keyword evidence="3" id="KW-1185">Reference proteome</keyword>
<feature type="domain" description="AB hydrolase-1" evidence="1">
    <location>
        <begin position="17"/>
        <end position="238"/>
    </location>
</feature>
<evidence type="ECO:0000313" key="3">
    <source>
        <dbReference type="Proteomes" id="UP000655751"/>
    </source>
</evidence>
<dbReference type="Gene3D" id="3.40.50.1820">
    <property type="entry name" value="alpha/beta hydrolase"/>
    <property type="match status" value="1"/>
</dbReference>